<feature type="region of interest" description="Disordered" evidence="1">
    <location>
        <begin position="1"/>
        <end position="116"/>
    </location>
</feature>
<evidence type="ECO:0000313" key="2">
    <source>
        <dbReference type="EMBL" id="KAJ5329407.1"/>
    </source>
</evidence>
<evidence type="ECO:0008006" key="4">
    <source>
        <dbReference type="Google" id="ProtNLM"/>
    </source>
</evidence>
<protein>
    <recommendedName>
        <fullName evidence="4">Glycine zipper 2TM domain-containing protein</fullName>
    </recommendedName>
</protein>
<reference evidence="2" key="2">
    <citation type="journal article" date="2023" name="IMA Fungus">
        <title>Comparative genomic study of the Penicillium genus elucidates a diverse pangenome and 15 lateral gene transfer events.</title>
        <authorList>
            <person name="Petersen C."/>
            <person name="Sorensen T."/>
            <person name="Nielsen M.R."/>
            <person name="Sondergaard T.E."/>
            <person name="Sorensen J.L."/>
            <person name="Fitzpatrick D.A."/>
            <person name="Frisvad J.C."/>
            <person name="Nielsen K.L."/>
        </authorList>
    </citation>
    <scope>NUCLEOTIDE SEQUENCE</scope>
    <source>
        <strain evidence="2">IBT 35673</strain>
    </source>
</reference>
<feature type="compositionally biased region" description="Low complexity" evidence="1">
    <location>
        <begin position="92"/>
        <end position="116"/>
    </location>
</feature>
<dbReference type="EMBL" id="JAPZBQ010000005">
    <property type="protein sequence ID" value="KAJ5329407.1"/>
    <property type="molecule type" value="Genomic_DNA"/>
</dbReference>
<organism evidence="2 3">
    <name type="scientific">Penicillium brevicompactum</name>
    <dbReference type="NCBI Taxonomy" id="5074"/>
    <lineage>
        <taxon>Eukaryota</taxon>
        <taxon>Fungi</taxon>
        <taxon>Dikarya</taxon>
        <taxon>Ascomycota</taxon>
        <taxon>Pezizomycotina</taxon>
        <taxon>Eurotiomycetes</taxon>
        <taxon>Eurotiomycetidae</taxon>
        <taxon>Eurotiales</taxon>
        <taxon>Aspergillaceae</taxon>
        <taxon>Penicillium</taxon>
    </lineage>
</organism>
<dbReference type="Proteomes" id="UP001147695">
    <property type="component" value="Unassembled WGS sequence"/>
</dbReference>
<comment type="caution">
    <text evidence="2">The sequence shown here is derived from an EMBL/GenBank/DDBJ whole genome shotgun (WGS) entry which is preliminary data.</text>
</comment>
<reference evidence="2" key="1">
    <citation type="submission" date="2022-12" db="EMBL/GenBank/DDBJ databases">
        <authorList>
            <person name="Petersen C."/>
        </authorList>
    </citation>
    <scope>NUCLEOTIDE SEQUENCE</scope>
    <source>
        <strain evidence="2">IBT 35673</strain>
    </source>
</reference>
<gene>
    <name evidence="2" type="ORF">N7452_009797</name>
</gene>
<dbReference type="PANTHER" id="PTHR37014:SF10">
    <property type="entry name" value="RICH PROTEIN MS8, PUTATIVE (AFU_ORTHOLOGUE AFUA_7G05650)-RELATED"/>
    <property type="match status" value="1"/>
</dbReference>
<proteinExistence type="predicted"/>
<evidence type="ECO:0000313" key="3">
    <source>
        <dbReference type="Proteomes" id="UP001147695"/>
    </source>
</evidence>
<feature type="compositionally biased region" description="Polar residues" evidence="1">
    <location>
        <begin position="1"/>
        <end position="77"/>
    </location>
</feature>
<dbReference type="PANTHER" id="PTHR37014">
    <property type="entry name" value="EXPRESSION LETHALITY PROTEIN HEL10, PUTATIVE (AFU_ORTHOLOGUE AFUA_1G06580)-RELATED"/>
    <property type="match status" value="1"/>
</dbReference>
<evidence type="ECO:0000256" key="1">
    <source>
        <dbReference type="SAM" id="MobiDB-lite"/>
    </source>
</evidence>
<name>A0A9W9QE09_PENBR</name>
<sequence length="133" mass="14196">MSSTGVEHTTQYPTSYQPHQQFESHNPYNPQNGYVGQSQPYNDPYGQHSTEPLNRQTNSSPYQQQQYGANASYYNPQSQPPDFQPSEDERGLGSTVTGGAAGGFAAHQMGGGKLATAGGALLGAVGMNMATHK</sequence>
<accession>A0A9W9QE09</accession>
<dbReference type="AlphaFoldDB" id="A0A9W9QE09"/>